<keyword evidence="3" id="KW-1185">Reference proteome</keyword>
<dbReference type="AlphaFoldDB" id="A0AAV5UIK1"/>
<proteinExistence type="predicted"/>
<organism evidence="2 3">
    <name type="scientific">Pristionchus entomophagus</name>
    <dbReference type="NCBI Taxonomy" id="358040"/>
    <lineage>
        <taxon>Eukaryota</taxon>
        <taxon>Metazoa</taxon>
        <taxon>Ecdysozoa</taxon>
        <taxon>Nematoda</taxon>
        <taxon>Chromadorea</taxon>
        <taxon>Rhabditida</taxon>
        <taxon>Rhabditina</taxon>
        <taxon>Diplogasteromorpha</taxon>
        <taxon>Diplogasteroidea</taxon>
        <taxon>Neodiplogasteridae</taxon>
        <taxon>Pristionchus</taxon>
    </lineage>
</organism>
<evidence type="ECO:0000313" key="3">
    <source>
        <dbReference type="Proteomes" id="UP001432027"/>
    </source>
</evidence>
<feature type="signal peptide" evidence="1">
    <location>
        <begin position="1"/>
        <end position="32"/>
    </location>
</feature>
<evidence type="ECO:0000256" key="1">
    <source>
        <dbReference type="SAM" id="SignalP"/>
    </source>
</evidence>
<dbReference type="EMBL" id="BTSX01000006">
    <property type="protein sequence ID" value="GMT06085.1"/>
    <property type="molecule type" value="Genomic_DNA"/>
</dbReference>
<accession>A0AAV5UIK1</accession>
<protein>
    <submittedName>
        <fullName evidence="2">Uncharacterized protein</fullName>
    </submittedName>
</protein>
<gene>
    <name evidence="2" type="ORF">PENTCL1PPCAC_28259</name>
</gene>
<keyword evidence="1" id="KW-0732">Signal</keyword>
<dbReference type="Proteomes" id="UP001432027">
    <property type="component" value="Unassembled WGS sequence"/>
</dbReference>
<feature type="non-terminal residue" evidence="2">
    <location>
        <position position="1"/>
    </location>
</feature>
<feature type="chain" id="PRO_5043697420" evidence="1">
    <location>
        <begin position="33"/>
        <end position="120"/>
    </location>
</feature>
<evidence type="ECO:0000313" key="2">
    <source>
        <dbReference type="EMBL" id="GMT06085.1"/>
    </source>
</evidence>
<name>A0AAV5UIK1_9BILA</name>
<sequence>LSTPPSSHFSMSYSLRMAPLLLLLLTSSTVLGCFLNSCPYRRYGRNAGCAECGPNNQGICSGLNRCCTFSNCSFDHNCKEATVCEKNTCKIKNATGTCKKIGACCTEHSCQMSMQCFDDL</sequence>
<reference evidence="2" key="1">
    <citation type="submission" date="2023-10" db="EMBL/GenBank/DDBJ databases">
        <title>Genome assembly of Pristionchus species.</title>
        <authorList>
            <person name="Yoshida K."/>
            <person name="Sommer R.J."/>
        </authorList>
    </citation>
    <scope>NUCLEOTIDE SEQUENCE</scope>
    <source>
        <strain evidence="2">RS0144</strain>
    </source>
</reference>
<comment type="caution">
    <text evidence="2">The sequence shown here is derived from an EMBL/GenBank/DDBJ whole genome shotgun (WGS) entry which is preliminary data.</text>
</comment>